<dbReference type="Pfam" id="PF02230">
    <property type="entry name" value="Abhydrolase_2"/>
    <property type="match status" value="1"/>
</dbReference>
<evidence type="ECO:0000256" key="3">
    <source>
        <dbReference type="ARBA" id="ARBA00022516"/>
    </source>
</evidence>
<evidence type="ECO:0000256" key="6">
    <source>
        <dbReference type="ARBA" id="ARBA00022946"/>
    </source>
</evidence>
<dbReference type="GO" id="GO:0141148">
    <property type="term" value="F:enoyl-[acyl-carrier-protein] reductase (NADPH) activity"/>
    <property type="evidence" value="ECO:0007669"/>
    <property type="project" value="UniProtKB-EC"/>
</dbReference>
<evidence type="ECO:0000256" key="10">
    <source>
        <dbReference type="ARBA" id="ARBA00023160"/>
    </source>
</evidence>
<evidence type="ECO:0000256" key="7">
    <source>
        <dbReference type="ARBA" id="ARBA00023002"/>
    </source>
</evidence>
<dbReference type="InterPro" id="IPR013154">
    <property type="entry name" value="ADH-like_N"/>
</dbReference>
<dbReference type="GO" id="GO:0006633">
    <property type="term" value="P:fatty acid biosynthetic process"/>
    <property type="evidence" value="ECO:0007669"/>
    <property type="project" value="UniProtKB-KW"/>
</dbReference>
<dbReference type="VEuPathDB" id="CryptoDB:Vbra_490"/>
<keyword evidence="3" id="KW-0444">Lipid biosynthesis</keyword>
<gene>
    <name evidence="14" type="ORF">Vbra_490</name>
</gene>
<organism evidence="14 15">
    <name type="scientific">Vitrella brassicaformis (strain CCMP3155)</name>
    <dbReference type="NCBI Taxonomy" id="1169540"/>
    <lineage>
        <taxon>Eukaryota</taxon>
        <taxon>Sar</taxon>
        <taxon>Alveolata</taxon>
        <taxon>Colpodellida</taxon>
        <taxon>Vitrellaceae</taxon>
        <taxon>Vitrella</taxon>
    </lineage>
</organism>
<dbReference type="Gene3D" id="3.90.180.10">
    <property type="entry name" value="Medium-chain alcohol dehydrogenases, catalytic domain"/>
    <property type="match status" value="1"/>
</dbReference>
<dbReference type="InterPro" id="IPR018253">
    <property type="entry name" value="DnaJ_domain_CS"/>
</dbReference>
<dbReference type="Pfam" id="PF00107">
    <property type="entry name" value="ADH_zinc_N"/>
    <property type="match status" value="1"/>
</dbReference>
<name>A0A0G4FQ05_VITBC</name>
<comment type="subcellular location">
    <subcellularLocation>
        <location evidence="1">Mitochondrion</location>
    </subcellularLocation>
</comment>
<dbReference type="CDD" id="cd08290">
    <property type="entry name" value="ETR"/>
    <property type="match status" value="1"/>
</dbReference>
<dbReference type="InterPro" id="IPR001623">
    <property type="entry name" value="DnaJ_domain"/>
</dbReference>
<evidence type="ECO:0000256" key="4">
    <source>
        <dbReference type="ARBA" id="ARBA00022832"/>
    </source>
</evidence>
<dbReference type="PROSITE" id="PS50076">
    <property type="entry name" value="DNAJ_2"/>
    <property type="match status" value="1"/>
</dbReference>
<dbReference type="PANTHER" id="PTHR43981">
    <property type="entry name" value="ENOYL-[ACYL-CARRIER-PROTEIN] REDUCTASE, MITOCHONDRIAL"/>
    <property type="match status" value="1"/>
</dbReference>
<evidence type="ECO:0000313" key="14">
    <source>
        <dbReference type="EMBL" id="CEM15887.1"/>
    </source>
</evidence>
<dbReference type="EMBL" id="CDMY01000473">
    <property type="protein sequence ID" value="CEM15887.1"/>
    <property type="molecule type" value="Genomic_DNA"/>
</dbReference>
<feature type="domain" description="J" evidence="13">
    <location>
        <begin position="8"/>
        <end position="69"/>
    </location>
</feature>
<keyword evidence="8" id="KW-0443">Lipid metabolism</keyword>
<dbReference type="SUPFAM" id="SSF51735">
    <property type="entry name" value="NAD(P)-binding Rossmann-fold domains"/>
    <property type="match status" value="1"/>
</dbReference>
<keyword evidence="7" id="KW-0560">Oxidoreductase</keyword>
<dbReference type="Gene3D" id="3.40.50.1820">
    <property type="entry name" value="alpha/beta hydrolase"/>
    <property type="match status" value="1"/>
</dbReference>
<dbReference type="EC" id="1.3.1.104" evidence="11"/>
<dbReference type="InParanoid" id="A0A0G4FQ05"/>
<evidence type="ECO:0000256" key="2">
    <source>
        <dbReference type="ARBA" id="ARBA00010371"/>
    </source>
</evidence>
<dbReference type="InterPro" id="IPR029058">
    <property type="entry name" value="AB_hydrolase_fold"/>
</dbReference>
<dbReference type="InterPro" id="IPR003140">
    <property type="entry name" value="PLipase/COase/thioEstase"/>
</dbReference>
<dbReference type="STRING" id="1169540.A0A0G4FQ05"/>
<dbReference type="GO" id="GO:0005739">
    <property type="term" value="C:mitochondrion"/>
    <property type="evidence" value="ECO:0007669"/>
    <property type="project" value="UniProtKB-SubCell"/>
</dbReference>
<dbReference type="Gene3D" id="3.40.50.720">
    <property type="entry name" value="NAD(P)-binding Rossmann-like Domain"/>
    <property type="match status" value="1"/>
</dbReference>
<dbReference type="InterPro" id="IPR020843">
    <property type="entry name" value="ER"/>
</dbReference>
<dbReference type="OrthoDB" id="7482721at2759"/>
<proteinExistence type="inferred from homology"/>
<evidence type="ECO:0000256" key="1">
    <source>
        <dbReference type="ARBA" id="ARBA00004173"/>
    </source>
</evidence>
<keyword evidence="4" id="KW-0276">Fatty acid metabolism</keyword>
<evidence type="ECO:0000259" key="13">
    <source>
        <dbReference type="PROSITE" id="PS50076"/>
    </source>
</evidence>
<dbReference type="InterPro" id="IPR051034">
    <property type="entry name" value="Mito_Enoyl-ACP_Reductase"/>
</dbReference>
<accession>A0A0G4FQ05</accession>
<evidence type="ECO:0000256" key="11">
    <source>
        <dbReference type="ARBA" id="ARBA00038963"/>
    </source>
</evidence>
<comment type="similarity">
    <text evidence="2">Belongs to the zinc-containing alcohol dehydrogenase family. Quinone oxidoreductase subfamily.</text>
</comment>
<dbReference type="Pfam" id="PF08240">
    <property type="entry name" value="ADH_N"/>
    <property type="match status" value="1"/>
</dbReference>
<dbReference type="SUPFAM" id="SSF53474">
    <property type="entry name" value="alpha/beta-Hydrolases"/>
    <property type="match status" value="1"/>
</dbReference>
<dbReference type="PROSITE" id="PS00636">
    <property type="entry name" value="DNAJ_1"/>
    <property type="match status" value="1"/>
</dbReference>
<dbReference type="SUPFAM" id="SSF50129">
    <property type="entry name" value="GroES-like"/>
    <property type="match status" value="1"/>
</dbReference>
<dbReference type="InterPro" id="IPR036869">
    <property type="entry name" value="J_dom_sf"/>
</dbReference>
<reference evidence="14 15" key="1">
    <citation type="submission" date="2014-11" db="EMBL/GenBank/DDBJ databases">
        <authorList>
            <person name="Zhu J."/>
            <person name="Qi W."/>
            <person name="Song R."/>
        </authorList>
    </citation>
    <scope>NUCLEOTIDE SEQUENCE [LARGE SCALE GENOMIC DNA]</scope>
</reference>
<dbReference type="Pfam" id="PF00226">
    <property type="entry name" value="DnaJ"/>
    <property type="match status" value="1"/>
</dbReference>
<comment type="catalytic activity">
    <reaction evidence="12">
        <text>a 2,3-saturated acyl-[ACP] + NADP(+) = a (2E)-enoyl-[ACP] + NADPH + H(+)</text>
        <dbReference type="Rhea" id="RHEA:22564"/>
        <dbReference type="Rhea" id="RHEA-COMP:9925"/>
        <dbReference type="Rhea" id="RHEA-COMP:9926"/>
        <dbReference type="ChEBI" id="CHEBI:15378"/>
        <dbReference type="ChEBI" id="CHEBI:57783"/>
        <dbReference type="ChEBI" id="CHEBI:58349"/>
        <dbReference type="ChEBI" id="CHEBI:78784"/>
        <dbReference type="ChEBI" id="CHEBI:78785"/>
        <dbReference type="EC" id="1.3.1.104"/>
    </reaction>
</comment>
<dbReference type="AlphaFoldDB" id="A0A0G4FQ05"/>
<dbReference type="Proteomes" id="UP000041254">
    <property type="component" value="Unassembled WGS sequence"/>
</dbReference>
<keyword evidence="6" id="KW-0809">Transit peptide</keyword>
<sequence>MSGQGDLDLYAVLGVDKTAPLAEIRKAFRQKAVKEHPDKGGDPTVFQNINKAYEVLSDGKLRAHYDKTGRAVRSAEEEFMESFSKGKGGKAGGGDKASDANVIDVAERLVRPKGDQTHEEGFQEWLRSRNQKDSLITDDIILDRLGTCKTSYETVPHRCRHATQKVVRRKDIKISKRSDVMDDPSRLCETITVKLRPELEWGEVLVNIRYAAVNPYDITLMAAGEDVLRSWHQDSTTSALPLGHTSAAYNYGTIAGDRTILGSEGVAVVEKVGPGVKDLREGDWVVPLKDTLGTWQVAAVWRERDLLKIPQELIPIEYAALAKELYLAYRLVDLCSESLQPGDGVVVNGANGLVGQLVIQLAKLIGFRPIAVIRRHSESSFETLVEHLHELGANRVFAEDDPIRHRLLAEGAALPKMALDCVLGSTSTAKLTQALDVGGRVVVYGGMSGQPFQLPWHMLVSSEIKVESFYLNRWLESGRNQTKMVENLESFAKLIDNKKLAIQTREFPLTDITSAMKFLTEKGRIAKPLLAVPTIQEEEAGLQAKAAEEKNKAIKSKELEESLFAQNIPETQIKKTLEGLHIVECESAGDEKATLVWLHDFGQIPDEYLSLFKRSFSKDEVLEHVKVVIPSAPKTVGTDEDPSWWCGDFLFDTTAAKSNSGGSGGSLDEKLKLEELQALGEIEESCALVAQLIKRELRENRQEPEKLMLGGVGQGALIALFTALTQLDVAIGGVCCFGMQVLPGKVLDILAEKATSPSAKFSKLFLLHGSNDTVAPPGCGEKLKKMLGQRGINATFDVVPNGKHEVSAEELGHLTAVMTLSLKLY</sequence>
<dbReference type="PhylomeDB" id="A0A0G4FQ05"/>
<dbReference type="CDD" id="cd06257">
    <property type="entry name" value="DnaJ"/>
    <property type="match status" value="1"/>
</dbReference>
<dbReference type="SMART" id="SM00829">
    <property type="entry name" value="PKS_ER"/>
    <property type="match status" value="1"/>
</dbReference>
<evidence type="ECO:0000256" key="9">
    <source>
        <dbReference type="ARBA" id="ARBA00023128"/>
    </source>
</evidence>
<dbReference type="OMA" id="WDRTAAW"/>
<dbReference type="Gene3D" id="1.10.287.110">
    <property type="entry name" value="DnaJ domain"/>
    <property type="match status" value="1"/>
</dbReference>
<dbReference type="GO" id="GO:0016787">
    <property type="term" value="F:hydrolase activity"/>
    <property type="evidence" value="ECO:0007669"/>
    <property type="project" value="InterPro"/>
</dbReference>
<keyword evidence="9" id="KW-0496">Mitochondrion</keyword>
<dbReference type="SUPFAM" id="SSF46565">
    <property type="entry name" value="Chaperone J-domain"/>
    <property type="match status" value="1"/>
</dbReference>
<dbReference type="InterPro" id="IPR036291">
    <property type="entry name" value="NAD(P)-bd_dom_sf"/>
</dbReference>
<evidence type="ECO:0000256" key="8">
    <source>
        <dbReference type="ARBA" id="ARBA00023098"/>
    </source>
</evidence>
<keyword evidence="15" id="KW-1185">Reference proteome</keyword>
<evidence type="ECO:0000256" key="5">
    <source>
        <dbReference type="ARBA" id="ARBA00022857"/>
    </source>
</evidence>
<dbReference type="PRINTS" id="PR00625">
    <property type="entry name" value="JDOMAIN"/>
</dbReference>
<keyword evidence="5" id="KW-0521">NADP</keyword>
<keyword evidence="10" id="KW-0275">Fatty acid biosynthesis</keyword>
<dbReference type="SMART" id="SM00271">
    <property type="entry name" value="DnaJ"/>
    <property type="match status" value="1"/>
</dbReference>
<evidence type="ECO:0000313" key="15">
    <source>
        <dbReference type="Proteomes" id="UP000041254"/>
    </source>
</evidence>
<dbReference type="InterPro" id="IPR013149">
    <property type="entry name" value="ADH-like_C"/>
</dbReference>
<protein>
    <recommendedName>
        <fullName evidence="11">enoyl-[acyl-carrier-protein] reductase</fullName>
        <ecNumber evidence="11">1.3.1.104</ecNumber>
    </recommendedName>
</protein>
<dbReference type="InterPro" id="IPR011032">
    <property type="entry name" value="GroES-like_sf"/>
</dbReference>
<evidence type="ECO:0000256" key="12">
    <source>
        <dbReference type="ARBA" id="ARBA00048843"/>
    </source>
</evidence>
<dbReference type="PANTHER" id="PTHR43981:SF2">
    <property type="entry name" value="ENOYL-[ACYL-CARRIER-PROTEIN] REDUCTASE, MITOCHONDRIAL"/>
    <property type="match status" value="1"/>
</dbReference>